<evidence type="ECO:0000313" key="2">
    <source>
        <dbReference type="Proteomes" id="UP000053732"/>
    </source>
</evidence>
<organism evidence="1 2">
    <name type="scientific">Penicillium camemberti (strain FM 013)</name>
    <dbReference type="NCBI Taxonomy" id="1429867"/>
    <lineage>
        <taxon>Eukaryota</taxon>
        <taxon>Fungi</taxon>
        <taxon>Dikarya</taxon>
        <taxon>Ascomycota</taxon>
        <taxon>Pezizomycotina</taxon>
        <taxon>Eurotiomycetes</taxon>
        <taxon>Eurotiomycetidae</taxon>
        <taxon>Eurotiales</taxon>
        <taxon>Aspergillaceae</taxon>
        <taxon>Penicillium</taxon>
    </lineage>
</organism>
<protein>
    <submittedName>
        <fullName evidence="1">Str. FM013</fullName>
    </submittedName>
</protein>
<dbReference type="EMBL" id="HG793166">
    <property type="protein sequence ID" value="CRL29113.1"/>
    <property type="molecule type" value="Genomic_DNA"/>
</dbReference>
<keyword evidence="2" id="KW-1185">Reference proteome</keyword>
<dbReference type="Proteomes" id="UP000053732">
    <property type="component" value="Unassembled WGS sequence"/>
</dbReference>
<dbReference type="STRING" id="1429867.A0A0G4PSG1"/>
<accession>A0A0G4PSG1</accession>
<proteinExistence type="predicted"/>
<dbReference type="AlphaFoldDB" id="A0A0G4PSG1"/>
<evidence type="ECO:0000313" key="1">
    <source>
        <dbReference type="EMBL" id="CRL29113.1"/>
    </source>
</evidence>
<name>A0A0G4PSG1_PENC3</name>
<gene>
    <name evidence="1" type="ORF">PCAMFM013_S033g000033</name>
</gene>
<sequence length="290" mass="32879">MANQTSLLAYLQQAPPSIEFIDVGQSKNNTTNANYGPGDIRSFGAWSDFNLAAIMHQFGPLLTLIPMEHDPIRQTTPQREITSESGLHLAFGEYFHPRIRRSLRHTFQHLDDRAVQRVAPQSQAREEDLFNRELDRVLDDGLPERTTVLMGVGSDAITLDQFTPDLSLYAAGEAGSQRRSLGPNRLPGDLKPSWKWSHSMQNNVVDQLEFRKPLAQVNWYMKQHNTQFGFLLTDRELVPIRRLNDNGDLRLANPIPWTRSGTSQDPELTVALGLWYLGMMAANDNLYRAP</sequence>
<reference evidence="1 2" key="1">
    <citation type="journal article" date="2014" name="Nat. Commun.">
        <title>Multiple recent horizontal transfers of a large genomic region in cheese making fungi.</title>
        <authorList>
            <person name="Cheeseman K."/>
            <person name="Ropars J."/>
            <person name="Renault P."/>
            <person name="Dupont J."/>
            <person name="Gouzy J."/>
            <person name="Branca A."/>
            <person name="Abraham A.L."/>
            <person name="Ceppi M."/>
            <person name="Conseiller E."/>
            <person name="Debuchy R."/>
            <person name="Malagnac F."/>
            <person name="Goarin A."/>
            <person name="Silar P."/>
            <person name="Lacoste S."/>
            <person name="Sallet E."/>
            <person name="Bensimon A."/>
            <person name="Giraud T."/>
            <person name="Brygoo Y."/>
        </authorList>
    </citation>
    <scope>NUCLEOTIDE SEQUENCE [LARGE SCALE GENOMIC DNA]</scope>
    <source>
        <strain evidence="2">FM 013</strain>
    </source>
</reference>